<evidence type="ECO:0008006" key="4">
    <source>
        <dbReference type="Google" id="ProtNLM"/>
    </source>
</evidence>
<feature type="compositionally biased region" description="Low complexity" evidence="1">
    <location>
        <begin position="27"/>
        <end position="48"/>
    </location>
</feature>
<proteinExistence type="predicted"/>
<dbReference type="Proteomes" id="UP001166947">
    <property type="component" value="Unassembled WGS sequence"/>
</dbReference>
<dbReference type="RefSeq" id="WP_259291113.1">
    <property type="nucleotide sequence ID" value="NZ_JANUXW010000002.1"/>
</dbReference>
<sequence length="48" mass="4745">MAKTSMTKSAAARIQSATAKSNGGVVSSKSFAARAQSAAAKNSGSNKK</sequence>
<feature type="region of interest" description="Disordered" evidence="1">
    <location>
        <begin position="15"/>
        <end position="48"/>
    </location>
</feature>
<reference evidence="2" key="2">
    <citation type="journal article" date="2023" name="Curr. Microbiol.">
        <title>Neisseria montereyensis sp. nov., Isolated from Oropharynx of California Sea Lion (Zalophus californianus): Genomic, Phylogenetic, and Phenotypic Study.</title>
        <authorList>
            <person name="Volokhov D.V."/>
            <person name="Zagorodnyaya T.A."/>
            <person name="Furtak V.A."/>
            <person name="Nattanmai G."/>
            <person name="Randall L."/>
            <person name="Jose S."/>
            <person name="Gao Y."/>
            <person name="Gulland F.M."/>
            <person name="Eisenberg T."/>
            <person name="Delmonte P."/>
            <person name="Blom J."/>
            <person name="Mitchell K.K."/>
        </authorList>
    </citation>
    <scope>NUCLEOTIDE SEQUENCE</scope>
    <source>
        <strain evidence="2">CSL10203-ORH2</strain>
    </source>
</reference>
<comment type="caution">
    <text evidence="2">The sequence shown here is derived from an EMBL/GenBank/DDBJ whole genome shotgun (WGS) entry which is preliminary data.</text>
</comment>
<accession>A0ABT2FB32</accession>
<evidence type="ECO:0000313" key="2">
    <source>
        <dbReference type="EMBL" id="MCS4533305.1"/>
    </source>
</evidence>
<evidence type="ECO:0000256" key="1">
    <source>
        <dbReference type="SAM" id="MobiDB-lite"/>
    </source>
</evidence>
<keyword evidence="3" id="KW-1185">Reference proteome</keyword>
<dbReference type="InterPro" id="IPR038213">
    <property type="entry name" value="IFI6/IFI27-like_sf"/>
</dbReference>
<organism evidence="2 3">
    <name type="scientific">Neisseria montereyensis</name>
    <dbReference type="NCBI Taxonomy" id="2973938"/>
    <lineage>
        <taxon>Bacteria</taxon>
        <taxon>Pseudomonadati</taxon>
        <taxon>Pseudomonadota</taxon>
        <taxon>Betaproteobacteria</taxon>
        <taxon>Neisseriales</taxon>
        <taxon>Neisseriaceae</taxon>
        <taxon>Neisseria</taxon>
    </lineage>
</organism>
<gene>
    <name evidence="2" type="ORF">NXS09_03190</name>
</gene>
<reference evidence="2" key="1">
    <citation type="submission" date="2022-08" db="EMBL/GenBank/DDBJ databases">
        <authorList>
            <person name="Volokhov D.V."/>
            <person name="Furtak V.A."/>
            <person name="Zagorodnyaya T.A."/>
        </authorList>
    </citation>
    <scope>NUCLEOTIDE SEQUENCE</scope>
    <source>
        <strain evidence="2">CSL10203-ORH2</strain>
    </source>
</reference>
<name>A0ABT2FB32_9NEIS</name>
<evidence type="ECO:0000313" key="3">
    <source>
        <dbReference type="Proteomes" id="UP001166947"/>
    </source>
</evidence>
<protein>
    <recommendedName>
        <fullName evidence="4">SMP domain-containing protein</fullName>
    </recommendedName>
</protein>
<dbReference type="EMBL" id="JANUXW010000002">
    <property type="protein sequence ID" value="MCS4533305.1"/>
    <property type="molecule type" value="Genomic_DNA"/>
</dbReference>
<dbReference type="Gene3D" id="6.10.110.10">
    <property type="match status" value="1"/>
</dbReference>
<feature type="compositionally biased region" description="Polar residues" evidence="1">
    <location>
        <begin position="15"/>
        <end position="25"/>
    </location>
</feature>